<dbReference type="SUPFAM" id="SSF50729">
    <property type="entry name" value="PH domain-like"/>
    <property type="match status" value="1"/>
</dbReference>
<sequence>MALNTGSQRGKPGTCLDESHARAQCCYENPMLELEGEGAGNGEMEEWHEECNLRSQAWHGSSRSKTGHLPGGFNLSKGNEHVVLSTDSPIMTQRLGSQQLIPRGLVTSSRSRALNQKSDSLSSSGPSQNIQNDNEAIASTSPFRRGLRATSYRKAVAAEDIMAGNFRWDALDLVSEEEGNVPQEKESPNNNFRPTNRPLKRRNTFDKDPGLYQNFTEKALSPDQTIQEECEDLFVENQSKETPPDGKNGSASFPVSPASPNSDQSGVSHHDDAPPPACGNITLCHQPVRMNWSQLPEVQNSGILERITSDERKRQEVIFEIITSEHSYLHSLDILLHQFLESSELTEAMTKLEHHHLFSNIAEIRDVSERFFRELESRHQESVVIDDISDVVQSYARNRFDPYVKYCSNEMYQQRTLQKLWISSPVFKEVLRKIEMSSECGGLPMISFLILPMQRVTRLPLLMDTICQKSKPGSHQHENAKNALKAVSKLVKDCNDGAKRMERTEMMCTLQKQLVFKIKPFPLVSSARGLRKRGELCWLSEEAGIFRKTYTKVYLFLFNDVVIITKKKSDENYFVTDYALQQHITAVLPKCDNRSLAGTSAGIGGGSGQSGWSPLGGTLVRQLSGGFPFLLVLEKNHAGAHVDMILICESVNERARWVSAITNKTVQEMNLDQKAKHMGACKQVEAIRPYSAKQPDELSLTTAEVVMLWQTTTDGWYEGERLQNGERGWFPADSCKQITCELTIQHNIQRLERFMGIETVV</sequence>
<dbReference type="SUPFAM" id="SSF48065">
    <property type="entry name" value="DBL homology domain (DH-domain)"/>
    <property type="match status" value="1"/>
</dbReference>
<dbReference type="AlphaFoldDB" id="A0A8C4QM09"/>
<dbReference type="PROSITE" id="PS50003">
    <property type="entry name" value="PH_DOMAIN"/>
    <property type="match status" value="1"/>
</dbReference>
<dbReference type="InterPro" id="IPR001452">
    <property type="entry name" value="SH3_domain"/>
</dbReference>
<evidence type="ECO:0000259" key="5">
    <source>
        <dbReference type="PROSITE" id="PS50002"/>
    </source>
</evidence>
<dbReference type="PROSITE" id="PS50002">
    <property type="entry name" value="SH3"/>
    <property type="match status" value="1"/>
</dbReference>
<dbReference type="CDD" id="cd00160">
    <property type="entry name" value="RhoGEF"/>
    <property type="match status" value="1"/>
</dbReference>
<feature type="region of interest" description="Disordered" evidence="4">
    <location>
        <begin position="101"/>
        <end position="138"/>
    </location>
</feature>
<dbReference type="InterPro" id="IPR035899">
    <property type="entry name" value="DBL_dom_sf"/>
</dbReference>
<dbReference type="Proteomes" id="UP000694388">
    <property type="component" value="Unplaced"/>
</dbReference>
<accession>A0A8C4QM09</accession>
<dbReference type="InterPro" id="IPR036028">
    <property type="entry name" value="SH3-like_dom_sf"/>
</dbReference>
<dbReference type="InterPro" id="IPR001849">
    <property type="entry name" value="PH_domain"/>
</dbReference>
<feature type="domain" description="DH" evidence="7">
    <location>
        <begin position="313"/>
        <end position="497"/>
    </location>
</feature>
<dbReference type="InterPro" id="IPR000219">
    <property type="entry name" value="DH_dom"/>
</dbReference>
<dbReference type="Gene3D" id="2.30.30.40">
    <property type="entry name" value="SH3 Domains"/>
    <property type="match status" value="1"/>
</dbReference>
<dbReference type="GO" id="GO:0005085">
    <property type="term" value="F:guanyl-nucleotide exchange factor activity"/>
    <property type="evidence" value="ECO:0007669"/>
    <property type="project" value="UniProtKB-KW"/>
</dbReference>
<dbReference type="Gene3D" id="1.20.900.10">
    <property type="entry name" value="Dbl homology (DH) domain"/>
    <property type="match status" value="1"/>
</dbReference>
<evidence type="ECO:0000313" key="8">
    <source>
        <dbReference type="Ensembl" id="ENSEBUP00000017559.1"/>
    </source>
</evidence>
<feature type="compositionally biased region" description="Polar residues" evidence="4">
    <location>
        <begin position="249"/>
        <end position="267"/>
    </location>
</feature>
<organism evidence="8 9">
    <name type="scientific">Eptatretus burgeri</name>
    <name type="common">Inshore hagfish</name>
    <dbReference type="NCBI Taxonomy" id="7764"/>
    <lineage>
        <taxon>Eukaryota</taxon>
        <taxon>Metazoa</taxon>
        <taxon>Chordata</taxon>
        <taxon>Craniata</taxon>
        <taxon>Vertebrata</taxon>
        <taxon>Cyclostomata</taxon>
        <taxon>Myxini</taxon>
        <taxon>Myxiniformes</taxon>
        <taxon>Myxinidae</taxon>
        <taxon>Eptatretinae</taxon>
        <taxon>Eptatretus</taxon>
    </lineage>
</organism>
<dbReference type="CDD" id="cd01221">
    <property type="entry name" value="PH_ephexin"/>
    <property type="match status" value="1"/>
</dbReference>
<feature type="domain" description="PH" evidence="6">
    <location>
        <begin position="529"/>
        <end position="666"/>
    </location>
</feature>
<dbReference type="FunFam" id="1.20.900.10:FF:000007">
    <property type="entry name" value="rho guanine nucleotide exchange factor 19"/>
    <property type="match status" value="1"/>
</dbReference>
<evidence type="ECO:0000256" key="3">
    <source>
        <dbReference type="PROSITE-ProRule" id="PRU00192"/>
    </source>
</evidence>
<dbReference type="GeneTree" id="ENSGT01030000234571"/>
<reference evidence="8" key="2">
    <citation type="submission" date="2025-09" db="UniProtKB">
        <authorList>
            <consortium name="Ensembl"/>
        </authorList>
    </citation>
    <scope>IDENTIFICATION</scope>
</reference>
<keyword evidence="9" id="KW-1185">Reference proteome</keyword>
<dbReference type="SMART" id="SM00233">
    <property type="entry name" value="PH"/>
    <property type="match status" value="1"/>
</dbReference>
<feature type="region of interest" description="Disordered" evidence="4">
    <location>
        <begin position="177"/>
        <end position="211"/>
    </location>
</feature>
<evidence type="ECO:0000313" key="9">
    <source>
        <dbReference type="Proteomes" id="UP000694388"/>
    </source>
</evidence>
<dbReference type="SUPFAM" id="SSF50044">
    <property type="entry name" value="SH3-domain"/>
    <property type="match status" value="1"/>
</dbReference>
<name>A0A8C4QM09_EPTBU</name>
<evidence type="ECO:0000256" key="2">
    <source>
        <dbReference type="ARBA" id="ARBA00022658"/>
    </source>
</evidence>
<dbReference type="Pfam" id="PF00621">
    <property type="entry name" value="RhoGEF"/>
    <property type="match status" value="1"/>
</dbReference>
<dbReference type="InterPro" id="IPR047270">
    <property type="entry name" value="PH_ephexin"/>
</dbReference>
<evidence type="ECO:0000256" key="4">
    <source>
        <dbReference type="SAM" id="MobiDB-lite"/>
    </source>
</evidence>
<feature type="domain" description="SH3" evidence="5">
    <location>
        <begin position="679"/>
        <end position="740"/>
    </location>
</feature>
<dbReference type="SMART" id="SM00326">
    <property type="entry name" value="SH3"/>
    <property type="match status" value="1"/>
</dbReference>
<dbReference type="InterPro" id="IPR011993">
    <property type="entry name" value="PH-like_dom_sf"/>
</dbReference>
<dbReference type="PROSITE" id="PS50010">
    <property type="entry name" value="DH_2"/>
    <property type="match status" value="1"/>
</dbReference>
<keyword evidence="1 3" id="KW-0728">SH3 domain</keyword>
<evidence type="ECO:0000259" key="7">
    <source>
        <dbReference type="PROSITE" id="PS50010"/>
    </source>
</evidence>
<dbReference type="Ensembl" id="ENSEBUT00000018135.1">
    <property type="protein sequence ID" value="ENSEBUP00000017559.1"/>
    <property type="gene ID" value="ENSEBUG00000010981.1"/>
</dbReference>
<keyword evidence="2" id="KW-0344">Guanine-nucleotide releasing factor</keyword>
<dbReference type="SMART" id="SM00325">
    <property type="entry name" value="RhoGEF"/>
    <property type="match status" value="1"/>
</dbReference>
<evidence type="ECO:0000259" key="6">
    <source>
        <dbReference type="PROSITE" id="PS50003"/>
    </source>
</evidence>
<protein>
    <submittedName>
        <fullName evidence="8">Rho guanine nucleotide exchange factor 26</fullName>
    </submittedName>
</protein>
<evidence type="ECO:0000256" key="1">
    <source>
        <dbReference type="ARBA" id="ARBA00022443"/>
    </source>
</evidence>
<feature type="region of interest" description="Disordered" evidence="4">
    <location>
        <begin position="238"/>
        <end position="280"/>
    </location>
</feature>
<dbReference type="OMA" id="SPKYEAC"/>
<reference evidence="8" key="1">
    <citation type="submission" date="2025-08" db="UniProtKB">
        <authorList>
            <consortium name="Ensembl"/>
        </authorList>
    </citation>
    <scope>IDENTIFICATION</scope>
</reference>
<dbReference type="Pfam" id="PF00018">
    <property type="entry name" value="SH3_1"/>
    <property type="match status" value="1"/>
</dbReference>
<dbReference type="InterPro" id="IPR047271">
    <property type="entry name" value="Ephexin-like"/>
</dbReference>
<dbReference type="Gene3D" id="2.30.29.30">
    <property type="entry name" value="Pleckstrin-homology domain (PH domain)/Phosphotyrosine-binding domain (PTB)"/>
    <property type="match status" value="1"/>
</dbReference>
<proteinExistence type="predicted"/>
<dbReference type="PANTHER" id="PTHR12845:SF4">
    <property type="entry name" value="RHO GUANINE NUCLEOTIDE EXCHANGE FACTOR 26"/>
    <property type="match status" value="1"/>
</dbReference>
<dbReference type="PANTHER" id="PTHR12845">
    <property type="entry name" value="GUANINE NUCLEOTIDE EXCHANGE FACTOR"/>
    <property type="match status" value="1"/>
</dbReference>